<dbReference type="Proteomes" id="UP000324222">
    <property type="component" value="Unassembled WGS sequence"/>
</dbReference>
<reference evidence="1 2" key="1">
    <citation type="submission" date="2019-05" db="EMBL/GenBank/DDBJ databases">
        <title>Another draft genome of Portunus trituberculatus and its Hox gene families provides insights of decapod evolution.</title>
        <authorList>
            <person name="Jeong J.-H."/>
            <person name="Song I."/>
            <person name="Kim S."/>
            <person name="Choi T."/>
            <person name="Kim D."/>
            <person name="Ryu S."/>
            <person name="Kim W."/>
        </authorList>
    </citation>
    <scope>NUCLEOTIDE SEQUENCE [LARGE SCALE GENOMIC DNA]</scope>
    <source>
        <tissue evidence="1">Muscle</tissue>
    </source>
</reference>
<comment type="caution">
    <text evidence="1">The sequence shown here is derived from an EMBL/GenBank/DDBJ whole genome shotgun (WGS) entry which is preliminary data.</text>
</comment>
<dbReference type="AlphaFoldDB" id="A0A5B7FR85"/>
<evidence type="ECO:0000313" key="1">
    <source>
        <dbReference type="EMBL" id="MPC47513.1"/>
    </source>
</evidence>
<proteinExistence type="predicted"/>
<organism evidence="1 2">
    <name type="scientific">Portunus trituberculatus</name>
    <name type="common">Swimming crab</name>
    <name type="synonym">Neptunus trituberculatus</name>
    <dbReference type="NCBI Taxonomy" id="210409"/>
    <lineage>
        <taxon>Eukaryota</taxon>
        <taxon>Metazoa</taxon>
        <taxon>Ecdysozoa</taxon>
        <taxon>Arthropoda</taxon>
        <taxon>Crustacea</taxon>
        <taxon>Multicrustacea</taxon>
        <taxon>Malacostraca</taxon>
        <taxon>Eumalacostraca</taxon>
        <taxon>Eucarida</taxon>
        <taxon>Decapoda</taxon>
        <taxon>Pleocyemata</taxon>
        <taxon>Brachyura</taxon>
        <taxon>Eubrachyura</taxon>
        <taxon>Portunoidea</taxon>
        <taxon>Portunidae</taxon>
        <taxon>Portuninae</taxon>
        <taxon>Portunus</taxon>
    </lineage>
</organism>
<sequence>MAFSINRECLAVGCVMRAAAPSTRMAMTAEHHFQDVNTELIRAVKPCKQSRCPRRSYSRVLITALKLAVTWLRAAILHRNPNIIYRPSLTFRRPSDSAWIILSCQTIGTLSSTALS</sequence>
<gene>
    <name evidence="1" type="ORF">E2C01_041262</name>
</gene>
<accession>A0A5B7FR85</accession>
<dbReference type="EMBL" id="VSRR010007780">
    <property type="protein sequence ID" value="MPC47513.1"/>
    <property type="molecule type" value="Genomic_DNA"/>
</dbReference>
<keyword evidence="2" id="KW-1185">Reference proteome</keyword>
<name>A0A5B7FR85_PORTR</name>
<evidence type="ECO:0000313" key="2">
    <source>
        <dbReference type="Proteomes" id="UP000324222"/>
    </source>
</evidence>
<protein>
    <submittedName>
        <fullName evidence="1">Uncharacterized protein</fullName>
    </submittedName>
</protein>